<dbReference type="AlphaFoldDB" id="A0A1X7TK61"/>
<keyword evidence="1" id="KW-0812">Transmembrane</keyword>
<sequence>MIMKCVAKNDHCSSCLIVSIKLSSIQLKTSNPKKDDNVIFTDQEPSNADIVRRQRDYVCFPGIEEFLRRWFEILNLKFVKLLLSYLVVQQHHCQMKEFLIVLLMSLVMGTVYYMPFQF</sequence>
<protein>
    <submittedName>
        <fullName evidence="2">Uncharacterized protein</fullName>
    </submittedName>
</protein>
<feature type="transmembrane region" description="Helical" evidence="1">
    <location>
        <begin position="98"/>
        <end position="116"/>
    </location>
</feature>
<dbReference type="EnsemblMetazoa" id="Aqu2.1.15277_001">
    <property type="protein sequence ID" value="Aqu2.1.15277_001"/>
    <property type="gene ID" value="Aqu2.1.15277"/>
</dbReference>
<dbReference type="InParanoid" id="A0A1X7TK61"/>
<evidence type="ECO:0000256" key="1">
    <source>
        <dbReference type="SAM" id="Phobius"/>
    </source>
</evidence>
<evidence type="ECO:0000313" key="2">
    <source>
        <dbReference type="EnsemblMetazoa" id="Aqu2.1.15277_001"/>
    </source>
</evidence>
<proteinExistence type="predicted"/>
<keyword evidence="1" id="KW-0472">Membrane</keyword>
<reference evidence="2" key="1">
    <citation type="submission" date="2017-05" db="UniProtKB">
        <authorList>
            <consortium name="EnsemblMetazoa"/>
        </authorList>
    </citation>
    <scope>IDENTIFICATION</scope>
</reference>
<keyword evidence="1" id="KW-1133">Transmembrane helix</keyword>
<name>A0A1X7TK61_AMPQE</name>
<accession>A0A1X7TK61</accession>
<organism evidence="2">
    <name type="scientific">Amphimedon queenslandica</name>
    <name type="common">Sponge</name>
    <dbReference type="NCBI Taxonomy" id="400682"/>
    <lineage>
        <taxon>Eukaryota</taxon>
        <taxon>Metazoa</taxon>
        <taxon>Porifera</taxon>
        <taxon>Demospongiae</taxon>
        <taxon>Heteroscleromorpha</taxon>
        <taxon>Haplosclerida</taxon>
        <taxon>Niphatidae</taxon>
        <taxon>Amphimedon</taxon>
    </lineage>
</organism>